<protein>
    <recommendedName>
        <fullName evidence="8">Peptidase S8/S53 domain-containing protein</fullName>
    </recommendedName>
</protein>
<feature type="region of interest" description="Disordered" evidence="7">
    <location>
        <begin position="1"/>
        <end position="49"/>
    </location>
</feature>
<accession>A0ABR3WCQ3</accession>
<gene>
    <name evidence="9" type="ORF">Daus18300_009905</name>
</gene>
<reference evidence="9 10" key="1">
    <citation type="journal article" date="2024" name="IMA Fungus">
        <title>IMA Genome - F19 : A genome assembly and annotation guide to empower mycologists, including annotated draft genome sequences of Ceratocystis pirilliformis, Diaporthe australafricana, Fusarium ophioides, Paecilomyces lecythidis, and Sporothrix stenoceras.</title>
        <authorList>
            <person name="Aylward J."/>
            <person name="Wilson A.M."/>
            <person name="Visagie C.M."/>
            <person name="Spraker J."/>
            <person name="Barnes I."/>
            <person name="Buitendag C."/>
            <person name="Ceriani C."/>
            <person name="Del Mar Angel L."/>
            <person name="du Plessis D."/>
            <person name="Fuchs T."/>
            <person name="Gasser K."/>
            <person name="Kramer D."/>
            <person name="Li W."/>
            <person name="Munsamy K."/>
            <person name="Piso A."/>
            <person name="Price J.L."/>
            <person name="Sonnekus B."/>
            <person name="Thomas C."/>
            <person name="van der Nest A."/>
            <person name="van Dijk A."/>
            <person name="van Heerden A."/>
            <person name="van Vuuren N."/>
            <person name="Yilmaz N."/>
            <person name="Duong T.A."/>
            <person name="van der Merwe N.A."/>
            <person name="Wingfield M.J."/>
            <person name="Wingfield B.D."/>
        </authorList>
    </citation>
    <scope>NUCLEOTIDE SEQUENCE [LARGE SCALE GENOMIC DNA]</scope>
    <source>
        <strain evidence="9 10">CMW 18300</strain>
    </source>
</reference>
<feature type="region of interest" description="Disordered" evidence="7">
    <location>
        <begin position="278"/>
        <end position="410"/>
    </location>
</feature>
<evidence type="ECO:0000256" key="1">
    <source>
        <dbReference type="ARBA" id="ARBA00022670"/>
    </source>
</evidence>
<dbReference type="SMART" id="SM00248">
    <property type="entry name" value="ANK"/>
    <property type="match status" value="3"/>
</dbReference>
<dbReference type="Pfam" id="PF00082">
    <property type="entry name" value="Peptidase_S8"/>
    <property type="match status" value="1"/>
</dbReference>
<evidence type="ECO:0000313" key="10">
    <source>
        <dbReference type="Proteomes" id="UP001583177"/>
    </source>
</evidence>
<keyword evidence="3" id="KW-0378">Hydrolase</keyword>
<dbReference type="EMBL" id="JAWRVE010000104">
    <property type="protein sequence ID" value="KAL1858771.1"/>
    <property type="molecule type" value="Genomic_DNA"/>
</dbReference>
<dbReference type="Gene3D" id="3.40.50.200">
    <property type="entry name" value="Peptidase S8/S53 domain"/>
    <property type="match status" value="1"/>
</dbReference>
<evidence type="ECO:0000256" key="2">
    <source>
        <dbReference type="ARBA" id="ARBA00022737"/>
    </source>
</evidence>
<dbReference type="InterPro" id="IPR023827">
    <property type="entry name" value="Peptidase_S8_Asp-AS"/>
</dbReference>
<keyword evidence="10" id="KW-1185">Reference proteome</keyword>
<keyword evidence="5" id="KW-0040">ANK repeat</keyword>
<dbReference type="PROSITE" id="PS51892">
    <property type="entry name" value="SUBTILASE"/>
    <property type="match status" value="1"/>
</dbReference>
<dbReference type="PANTHER" id="PTHR24186">
    <property type="entry name" value="PROTEIN PHOSPHATASE 1 REGULATORY SUBUNIT"/>
    <property type="match status" value="1"/>
</dbReference>
<feature type="compositionally biased region" description="Acidic residues" evidence="7">
    <location>
        <begin position="31"/>
        <end position="47"/>
    </location>
</feature>
<feature type="compositionally biased region" description="Basic and acidic residues" evidence="7">
    <location>
        <begin position="290"/>
        <end position="334"/>
    </location>
</feature>
<dbReference type="InterPro" id="IPR000209">
    <property type="entry name" value="Peptidase_S8/S53_dom"/>
</dbReference>
<feature type="region of interest" description="Disordered" evidence="7">
    <location>
        <begin position="492"/>
        <end position="511"/>
    </location>
</feature>
<dbReference type="InterPro" id="IPR036852">
    <property type="entry name" value="Peptidase_S8/S53_dom_sf"/>
</dbReference>
<evidence type="ECO:0000256" key="6">
    <source>
        <dbReference type="PROSITE-ProRule" id="PRU01240"/>
    </source>
</evidence>
<dbReference type="CDD" id="cd07491">
    <property type="entry name" value="Peptidases_S8_7"/>
    <property type="match status" value="1"/>
</dbReference>
<evidence type="ECO:0000259" key="8">
    <source>
        <dbReference type="Pfam" id="PF00082"/>
    </source>
</evidence>
<proteinExistence type="inferred from homology"/>
<dbReference type="InterPro" id="IPR036770">
    <property type="entry name" value="Ankyrin_rpt-contain_sf"/>
</dbReference>
<evidence type="ECO:0000256" key="5">
    <source>
        <dbReference type="ARBA" id="ARBA00023043"/>
    </source>
</evidence>
<dbReference type="Proteomes" id="UP001583177">
    <property type="component" value="Unassembled WGS sequence"/>
</dbReference>
<comment type="caution">
    <text evidence="6">Lacks conserved residue(s) required for the propagation of feature annotation.</text>
</comment>
<evidence type="ECO:0000313" key="9">
    <source>
        <dbReference type="EMBL" id="KAL1858771.1"/>
    </source>
</evidence>
<feature type="compositionally biased region" description="Polar residues" evidence="7">
    <location>
        <begin position="349"/>
        <end position="373"/>
    </location>
</feature>
<evidence type="ECO:0000256" key="7">
    <source>
        <dbReference type="SAM" id="MobiDB-lite"/>
    </source>
</evidence>
<comment type="similarity">
    <text evidence="6">Belongs to the peptidase S8 family.</text>
</comment>
<feature type="domain" description="Peptidase S8/S53" evidence="8">
    <location>
        <begin position="698"/>
        <end position="920"/>
    </location>
</feature>
<evidence type="ECO:0000256" key="3">
    <source>
        <dbReference type="ARBA" id="ARBA00022801"/>
    </source>
</evidence>
<organism evidence="9 10">
    <name type="scientific">Diaporthe australafricana</name>
    <dbReference type="NCBI Taxonomy" id="127596"/>
    <lineage>
        <taxon>Eukaryota</taxon>
        <taxon>Fungi</taxon>
        <taxon>Dikarya</taxon>
        <taxon>Ascomycota</taxon>
        <taxon>Pezizomycotina</taxon>
        <taxon>Sordariomycetes</taxon>
        <taxon>Sordariomycetidae</taxon>
        <taxon>Diaporthales</taxon>
        <taxon>Diaporthaceae</taxon>
        <taxon>Diaporthe</taxon>
    </lineage>
</organism>
<feature type="compositionally biased region" description="Basic and acidic residues" evidence="7">
    <location>
        <begin position="1"/>
        <end position="27"/>
    </location>
</feature>
<dbReference type="InterPro" id="IPR015500">
    <property type="entry name" value="Peptidase_S8_subtilisin-rel"/>
</dbReference>
<dbReference type="PANTHER" id="PTHR24186:SF38">
    <property type="entry name" value="ANKYRIN REPEAT FAMILY PROTEIN"/>
    <property type="match status" value="1"/>
</dbReference>
<dbReference type="Pfam" id="PF00023">
    <property type="entry name" value="Ank"/>
    <property type="match status" value="1"/>
</dbReference>
<evidence type="ECO:0000256" key="4">
    <source>
        <dbReference type="ARBA" id="ARBA00022825"/>
    </source>
</evidence>
<name>A0ABR3WCQ3_9PEZI</name>
<keyword evidence="2" id="KW-0677">Repeat</keyword>
<dbReference type="SUPFAM" id="SSF48403">
    <property type="entry name" value="Ankyrin repeat"/>
    <property type="match status" value="1"/>
</dbReference>
<dbReference type="PROSITE" id="PS00136">
    <property type="entry name" value="SUBTILASE_ASP"/>
    <property type="match status" value="1"/>
</dbReference>
<dbReference type="Gene3D" id="1.25.40.20">
    <property type="entry name" value="Ankyrin repeat-containing domain"/>
    <property type="match status" value="1"/>
</dbReference>
<keyword evidence="4" id="KW-0720">Serine protease</keyword>
<keyword evidence="1" id="KW-0645">Protease</keyword>
<feature type="compositionally biased region" description="Basic and acidic residues" evidence="7">
    <location>
        <begin position="391"/>
        <end position="400"/>
    </location>
</feature>
<dbReference type="PRINTS" id="PR00723">
    <property type="entry name" value="SUBTILISIN"/>
</dbReference>
<dbReference type="SUPFAM" id="SSF52743">
    <property type="entry name" value="Subtilisin-like"/>
    <property type="match status" value="1"/>
</dbReference>
<dbReference type="InterPro" id="IPR002110">
    <property type="entry name" value="Ankyrin_rpt"/>
</dbReference>
<comment type="caution">
    <text evidence="9">The sequence shown here is derived from an EMBL/GenBank/DDBJ whole genome shotgun (WGS) entry which is preliminary data.</text>
</comment>
<sequence length="1013" mass="113740">MDVFRVDEGDEILREGDGKDDGDKTTTMDESTSDSEESEDSEDGEEGEMTRSIFRKILDDLKFGAKSGRAMSGTLDLANETDLETFMQQKGMHLAKKSDKDMTLLHLIAEAPKKEMPDMEKMGGLISELVKLRENLLGERDHDGKTPLFSAIMNRNRGLVRVMVEAHPDINSVLRMGKSVTNPQSANCIHEAIIKKSSTNDDKILVHLIKRANPDTLCALDENGFTPLHLAVEYKRCDNAQLQVVQSLVERCEKALDKTYQHPEKGPLSPYLYHELTSEASNQREPNALDTKRKSEKTDPDRIHNRERLGQKDYVKDLKYKDSNGQQPKERSRDQSMQQWSLALPQPGMESTQAEVPAGKSNSEPTSARQGRSISAHAPLNAGSRKLTFTSKEKDKEGPTSKKLHKSKVNATPTSALEIKRFLKLHYLRHRYHDEAARFLYGPKQERQIYFDLFGISSGISIARLIQGLHHLRLEDTLQYVAFPRVLIEDEPAVKPKPGQSPPKPNGSGRTDMKLLFRWLKDDKKVKTILKVIVDDLTEPAHSDETIEACLAGMGVELWDWRKFDLSPEVIQKVAPRVRVVHLYWSGNNAVLRGWSAPDGLKMLKDLERVQLYVRQGLETSDRIKKNVATFKELIETGTPITVEEVKLRESATDFTSKGMVPVRDPYERHKWIESMEGFADFLQAAERNAELSLRQPITVAIIDDGVDINDPNLLSRIQGGSSFCRRDEEQNLNNPYYVSPGGHGTAMARLICKVCPNVRLYILRLDEYYIDQGKRAITAKSAAKAVRAAVEEKVDIISMSWTIEKTDRNELGIRELDEAICSAADHNILMFCAAADQGAAMDKTYPAASATKKIFKIGAAEAAGGTYKWVGDPSLVDFIFPGHQVVTERHDDPRVKNYTPLTGSSVATALASALAAVTLYTVQIGGIWQDVSSRGAGRPKENPANRFKSLKDHDKMREAFLQIGTTESSHNKYIKVWERFSRKVKKADSDNAAKDTYIDYIADLADQLMFQL</sequence>